<evidence type="ECO:0000256" key="5">
    <source>
        <dbReference type="ARBA" id="ARBA00023054"/>
    </source>
</evidence>
<gene>
    <name evidence="10" type="ORF">SPPG_01768</name>
</gene>
<evidence type="ECO:0000313" key="10">
    <source>
        <dbReference type="EMBL" id="KND02685.1"/>
    </source>
</evidence>
<dbReference type="PANTHER" id="PTHR47968">
    <property type="entry name" value="CENTROMERE PROTEIN E"/>
    <property type="match status" value="1"/>
</dbReference>
<dbReference type="VEuPathDB" id="FungiDB:SPPG_01768"/>
<feature type="binding site" evidence="6">
    <location>
        <begin position="93"/>
        <end position="100"/>
    </location>
    <ligand>
        <name>ATP</name>
        <dbReference type="ChEBI" id="CHEBI:30616"/>
    </ligand>
</feature>
<dbReference type="SUPFAM" id="SSF52540">
    <property type="entry name" value="P-loop containing nucleoside triphosphate hydrolases"/>
    <property type="match status" value="1"/>
</dbReference>
<dbReference type="PANTHER" id="PTHR47968:SF62">
    <property type="entry name" value="KINESIN FAMILY MEMBER 5A"/>
    <property type="match status" value="1"/>
</dbReference>
<protein>
    <recommendedName>
        <fullName evidence="7">Kinesin-like protein</fullName>
    </recommendedName>
</protein>
<evidence type="ECO:0000256" key="4">
    <source>
        <dbReference type="ARBA" id="ARBA00022840"/>
    </source>
</evidence>
<organism evidence="10 11">
    <name type="scientific">Spizellomyces punctatus (strain DAOM BR117)</name>
    <dbReference type="NCBI Taxonomy" id="645134"/>
    <lineage>
        <taxon>Eukaryota</taxon>
        <taxon>Fungi</taxon>
        <taxon>Fungi incertae sedis</taxon>
        <taxon>Chytridiomycota</taxon>
        <taxon>Chytridiomycota incertae sedis</taxon>
        <taxon>Chytridiomycetes</taxon>
        <taxon>Spizellomycetales</taxon>
        <taxon>Spizellomycetaceae</taxon>
        <taxon>Spizellomyces</taxon>
    </lineage>
</organism>
<dbReference type="OrthoDB" id="3176171at2759"/>
<accession>A0A0L0HP09</accession>
<dbReference type="GO" id="GO:0007018">
    <property type="term" value="P:microtubule-based movement"/>
    <property type="evidence" value="ECO:0007669"/>
    <property type="project" value="InterPro"/>
</dbReference>
<dbReference type="GO" id="GO:0005874">
    <property type="term" value="C:microtubule"/>
    <property type="evidence" value="ECO:0007669"/>
    <property type="project" value="UniProtKB-KW"/>
</dbReference>
<comment type="similarity">
    <text evidence="6 7">Belongs to the TRAFAC class myosin-kinesin ATPase superfamily. Kinesin family.</text>
</comment>
<keyword evidence="4 6" id="KW-0067">ATP-binding</keyword>
<dbReference type="Pfam" id="PF23735">
    <property type="entry name" value="KIF9"/>
    <property type="match status" value="1"/>
</dbReference>
<dbReference type="PROSITE" id="PS00411">
    <property type="entry name" value="KINESIN_MOTOR_1"/>
    <property type="match status" value="1"/>
</dbReference>
<dbReference type="Pfam" id="PF00225">
    <property type="entry name" value="Kinesin"/>
    <property type="match status" value="1"/>
</dbReference>
<dbReference type="InterPro" id="IPR019821">
    <property type="entry name" value="Kinesin_motor_CS"/>
</dbReference>
<dbReference type="EMBL" id="KQ257452">
    <property type="protein sequence ID" value="KND02685.1"/>
    <property type="molecule type" value="Genomic_DNA"/>
</dbReference>
<dbReference type="GO" id="GO:0008017">
    <property type="term" value="F:microtubule binding"/>
    <property type="evidence" value="ECO:0007669"/>
    <property type="project" value="InterPro"/>
</dbReference>
<keyword evidence="6 7" id="KW-0505">Motor protein</keyword>
<evidence type="ECO:0000313" key="11">
    <source>
        <dbReference type="Proteomes" id="UP000053201"/>
    </source>
</evidence>
<proteinExistence type="inferred from homology"/>
<dbReference type="InterPro" id="IPR001752">
    <property type="entry name" value="Kinesin_motor_dom"/>
</dbReference>
<dbReference type="eggNOG" id="KOG4280">
    <property type="taxonomic scope" value="Eukaryota"/>
</dbReference>
<dbReference type="OMA" id="LMFACIW"/>
<feature type="region of interest" description="Disordered" evidence="8">
    <location>
        <begin position="757"/>
        <end position="788"/>
    </location>
</feature>
<name>A0A0L0HP09_SPIPD</name>
<evidence type="ECO:0000259" key="9">
    <source>
        <dbReference type="PROSITE" id="PS50067"/>
    </source>
</evidence>
<dbReference type="InterPro" id="IPR027417">
    <property type="entry name" value="P-loop_NTPase"/>
</dbReference>
<dbReference type="GO" id="GO:0003777">
    <property type="term" value="F:microtubule motor activity"/>
    <property type="evidence" value="ECO:0007669"/>
    <property type="project" value="InterPro"/>
</dbReference>
<dbReference type="Proteomes" id="UP000053201">
    <property type="component" value="Unassembled WGS sequence"/>
</dbReference>
<feature type="compositionally biased region" description="Basic and acidic residues" evidence="8">
    <location>
        <begin position="541"/>
        <end position="553"/>
    </location>
</feature>
<reference evidence="10 11" key="1">
    <citation type="submission" date="2009-08" db="EMBL/GenBank/DDBJ databases">
        <title>The Genome Sequence of Spizellomyces punctatus strain DAOM BR117.</title>
        <authorList>
            <consortium name="The Broad Institute Genome Sequencing Platform"/>
            <person name="Russ C."/>
            <person name="Cuomo C."/>
            <person name="Shea T."/>
            <person name="Young S.K."/>
            <person name="Zeng Q."/>
            <person name="Koehrsen M."/>
            <person name="Haas B."/>
            <person name="Borodovsky M."/>
            <person name="Guigo R."/>
            <person name="Alvarado L."/>
            <person name="Berlin A."/>
            <person name="Bochicchio J."/>
            <person name="Borenstein D."/>
            <person name="Chapman S."/>
            <person name="Chen Z."/>
            <person name="Engels R."/>
            <person name="Freedman E."/>
            <person name="Gellesch M."/>
            <person name="Goldberg J."/>
            <person name="Griggs A."/>
            <person name="Gujja S."/>
            <person name="Heiman D."/>
            <person name="Hepburn T."/>
            <person name="Howarth C."/>
            <person name="Jen D."/>
            <person name="Larson L."/>
            <person name="Lewis B."/>
            <person name="Mehta T."/>
            <person name="Park D."/>
            <person name="Pearson M."/>
            <person name="Roberts A."/>
            <person name="Saif S."/>
            <person name="Shenoy N."/>
            <person name="Sisk P."/>
            <person name="Stolte C."/>
            <person name="Sykes S."/>
            <person name="Thomson T."/>
            <person name="Walk T."/>
            <person name="White J."/>
            <person name="Yandava C."/>
            <person name="Burger G."/>
            <person name="Gray M.W."/>
            <person name="Holland P.W.H."/>
            <person name="King N."/>
            <person name="Lang F.B.F."/>
            <person name="Roger A.J."/>
            <person name="Ruiz-Trillo I."/>
            <person name="Lander E."/>
            <person name="Nusbaum C."/>
        </authorList>
    </citation>
    <scope>NUCLEOTIDE SEQUENCE [LARGE SCALE GENOMIC DNA]</scope>
    <source>
        <strain evidence="10 11">DAOM BR117</strain>
    </source>
</reference>
<dbReference type="InterPro" id="IPR027640">
    <property type="entry name" value="Kinesin-like_fam"/>
</dbReference>
<keyword evidence="5" id="KW-0175">Coiled coil</keyword>
<sequence>MSKSKHVKVVIRTRPTSDYAQDMIKFTGDRKGVHIHIPKNVEGGFINNQQENWDFRFDSILHNVSQETVYEECASSLLKGVLEGYNGTIMAYGQTGAGKTFTMTGATENYKHRGLIPRTISHVFREIGERPQLSYVVRVSYIEIYNEQMVDLLGNLPDALRLDSNLNVVEDRTGTAQVKGLTMKIATSEEEALSYLFEGETTRSIAEHQLNRNSSRSHCVFTIYLESRSRIESSEKVLFSKLNLVDLAGSERLSKTHTTGVSLREAMYINKSLTFLEQVIVALADKRRGHIPYRQSKLTNVLRDALGGNCNTLMISNIRCEADYIEETISTLRFATRMMCVTNTPELNVQYDPIALIKKYEREIKELKQELSMHDTLSNRSHVQHEPFSEPQRLELQRQVKAFLENEEDEIEIVSLRQIREIFHQFRMLYKTQEQENEDWQRIHRNAIGTHPTMAKDDATENINMNTRPLDEKDDGVGELEGTGFGLGLAPSGGRQTGGIAMAAGGTRGPKDRRRKNSRIPGLGLSAQMGAPAHTEVEEEDGKHEIPMERDRIPSPPTKVTEISSPAESSGLPPLPNAHHPNKNNRSLAPPPSRADEFESFKRGKGADINRILNENKFILRDKKKHAKDLAASVNDTKRHIDDLKIKIDCKRHDRTCGVEIQRDDEVVIDEEEYILLNSLKQLKQHYREQYEALRTVRADIEYCSRLVDQCRQKLMAEFEQWYEIQYGGQLPEDGSDGQVEDLMDIGEKFDRLQMERMSQEDPDSLPFYNARKNTERRYHKGPRSKRH</sequence>
<evidence type="ECO:0000256" key="1">
    <source>
        <dbReference type="ARBA" id="ARBA00022553"/>
    </source>
</evidence>
<evidence type="ECO:0000256" key="6">
    <source>
        <dbReference type="PROSITE-ProRule" id="PRU00283"/>
    </source>
</evidence>
<dbReference type="Gene3D" id="3.40.850.10">
    <property type="entry name" value="Kinesin motor domain"/>
    <property type="match status" value="1"/>
</dbReference>
<dbReference type="GO" id="GO:0005524">
    <property type="term" value="F:ATP binding"/>
    <property type="evidence" value="ECO:0007669"/>
    <property type="project" value="UniProtKB-UniRule"/>
</dbReference>
<dbReference type="InterPro" id="IPR056524">
    <property type="entry name" value="KIF6/9_C"/>
</dbReference>
<keyword evidence="11" id="KW-1185">Reference proteome</keyword>
<evidence type="ECO:0000256" key="8">
    <source>
        <dbReference type="SAM" id="MobiDB-lite"/>
    </source>
</evidence>
<feature type="domain" description="Kinesin motor" evidence="9">
    <location>
        <begin position="6"/>
        <end position="341"/>
    </location>
</feature>
<evidence type="ECO:0000256" key="2">
    <source>
        <dbReference type="ARBA" id="ARBA00022701"/>
    </source>
</evidence>
<keyword evidence="2 7" id="KW-0493">Microtubule</keyword>
<dbReference type="PROSITE" id="PS50067">
    <property type="entry name" value="KINESIN_MOTOR_2"/>
    <property type="match status" value="1"/>
</dbReference>
<dbReference type="RefSeq" id="XP_016610724.1">
    <property type="nucleotide sequence ID" value="XM_016750084.1"/>
</dbReference>
<evidence type="ECO:0000256" key="3">
    <source>
        <dbReference type="ARBA" id="ARBA00022741"/>
    </source>
</evidence>
<dbReference type="STRING" id="645134.A0A0L0HP09"/>
<feature type="region of interest" description="Disordered" evidence="8">
    <location>
        <begin position="487"/>
        <end position="602"/>
    </location>
</feature>
<feature type="compositionally biased region" description="Basic residues" evidence="8">
    <location>
        <begin position="778"/>
        <end position="788"/>
    </location>
</feature>
<dbReference type="PRINTS" id="PR00380">
    <property type="entry name" value="KINESINHEAVY"/>
</dbReference>
<dbReference type="GeneID" id="27685409"/>
<keyword evidence="1" id="KW-0597">Phosphoprotein</keyword>
<keyword evidence="3 6" id="KW-0547">Nucleotide-binding</keyword>
<dbReference type="InParanoid" id="A0A0L0HP09"/>
<dbReference type="AlphaFoldDB" id="A0A0L0HP09"/>
<dbReference type="SMART" id="SM00129">
    <property type="entry name" value="KISc"/>
    <property type="match status" value="1"/>
</dbReference>
<evidence type="ECO:0000256" key="7">
    <source>
        <dbReference type="RuleBase" id="RU000394"/>
    </source>
</evidence>
<dbReference type="InterPro" id="IPR036961">
    <property type="entry name" value="Kinesin_motor_dom_sf"/>
</dbReference>